<dbReference type="EMBL" id="PHUJ01000003">
    <property type="protein sequence ID" value="PKB32174.1"/>
    <property type="molecule type" value="Genomic_DNA"/>
</dbReference>
<evidence type="ECO:0000313" key="3">
    <source>
        <dbReference type="EMBL" id="PKB32174.1"/>
    </source>
</evidence>
<protein>
    <submittedName>
        <fullName evidence="3">Uncharacterized protein DUF2516</fullName>
    </submittedName>
</protein>
<comment type="caution">
    <text evidence="2">The sequence shown here is derived from an EMBL/GenBank/DDBJ whole genome shotgun (WGS) entry which is preliminary data.</text>
</comment>
<dbReference type="Pfam" id="PF10724">
    <property type="entry name" value="DUF2516"/>
    <property type="match status" value="1"/>
</dbReference>
<dbReference type="AlphaFoldDB" id="A0A852W056"/>
<dbReference type="RefSeq" id="WP_373324065.1">
    <property type="nucleotide sequence ID" value="NZ_BAAAJZ010000001.1"/>
</dbReference>
<organism evidence="2 5">
    <name type="scientific">Pseudonocardia alni</name>
    <name type="common">Amycolata alni</name>
    <dbReference type="NCBI Taxonomy" id="33907"/>
    <lineage>
        <taxon>Bacteria</taxon>
        <taxon>Bacillati</taxon>
        <taxon>Actinomycetota</taxon>
        <taxon>Actinomycetes</taxon>
        <taxon>Pseudonocardiales</taxon>
        <taxon>Pseudonocardiaceae</taxon>
        <taxon>Pseudonocardia</taxon>
    </lineage>
</organism>
<dbReference type="EMBL" id="JACCCZ010000001">
    <property type="protein sequence ID" value="NYG02277.1"/>
    <property type="molecule type" value="Genomic_DNA"/>
</dbReference>
<dbReference type="Proteomes" id="UP000232453">
    <property type="component" value="Unassembled WGS sequence"/>
</dbReference>
<sequence length="103" mass="10932">MLSLPGAPDELIIFVIKWIMVVVGGFSFGHALMQRADAFTAAGKLTKNAWLGITGVALLLLIITNGPMFGGAMFWLAATVATLVYLVDVKPAVMEVQGGGPRW</sequence>
<proteinExistence type="predicted"/>
<accession>A0A852W056</accession>
<dbReference type="InterPro" id="IPR019662">
    <property type="entry name" value="DUF2516"/>
</dbReference>
<feature type="transmembrane region" description="Helical" evidence="1">
    <location>
        <begin position="69"/>
        <end position="87"/>
    </location>
</feature>
<evidence type="ECO:0000256" key="1">
    <source>
        <dbReference type="SAM" id="Phobius"/>
    </source>
</evidence>
<evidence type="ECO:0000313" key="5">
    <source>
        <dbReference type="Proteomes" id="UP000549695"/>
    </source>
</evidence>
<feature type="transmembrane region" description="Helical" evidence="1">
    <location>
        <begin position="12"/>
        <end position="33"/>
    </location>
</feature>
<reference evidence="2 5" key="1">
    <citation type="submission" date="2020-07" db="EMBL/GenBank/DDBJ databases">
        <title>Sequencing the genomes of 1000 actinobacteria strains.</title>
        <authorList>
            <person name="Klenk H.-P."/>
        </authorList>
    </citation>
    <scope>NUCLEOTIDE SEQUENCE [LARGE SCALE GENOMIC DNA]</scope>
    <source>
        <strain evidence="3 4">DSM 44104</strain>
        <strain evidence="2 5">DSM 44749</strain>
    </source>
</reference>
<name>A0A852W056_PSEA5</name>
<dbReference type="Proteomes" id="UP000549695">
    <property type="component" value="Unassembled WGS sequence"/>
</dbReference>
<gene>
    <name evidence="3" type="ORF">ATL51_3894</name>
    <name evidence="2" type="ORF">HDA37_002562</name>
</gene>
<keyword evidence="5" id="KW-1185">Reference proteome</keyword>
<accession>A0AA44URG4</accession>
<evidence type="ECO:0000313" key="4">
    <source>
        <dbReference type="Proteomes" id="UP000232453"/>
    </source>
</evidence>
<keyword evidence="1" id="KW-0812">Transmembrane</keyword>
<feature type="transmembrane region" description="Helical" evidence="1">
    <location>
        <begin position="45"/>
        <end position="63"/>
    </location>
</feature>
<evidence type="ECO:0000313" key="2">
    <source>
        <dbReference type="EMBL" id="NYG02277.1"/>
    </source>
</evidence>
<keyword evidence="1" id="KW-1133">Transmembrane helix</keyword>
<dbReference type="GeneID" id="98052319"/>
<keyword evidence="1" id="KW-0472">Membrane</keyword>